<dbReference type="Gene3D" id="1.10.10.2830">
    <property type="match status" value="1"/>
</dbReference>
<dbReference type="PANTHER" id="PTHR33375:SF1">
    <property type="entry name" value="CHROMOSOME-PARTITIONING PROTEIN PARB-RELATED"/>
    <property type="match status" value="1"/>
</dbReference>
<gene>
    <name evidence="4" type="primary">parB_16</name>
    <name evidence="4" type="ORF">SDC9_195847</name>
</gene>
<dbReference type="PANTHER" id="PTHR33375">
    <property type="entry name" value="CHROMOSOME-PARTITIONING PROTEIN PARB-RELATED"/>
    <property type="match status" value="1"/>
</dbReference>
<name>A0A645IBM9_9ZZZZ</name>
<organism evidence="4">
    <name type="scientific">bioreactor metagenome</name>
    <dbReference type="NCBI Taxonomy" id="1076179"/>
    <lineage>
        <taxon>unclassified sequences</taxon>
        <taxon>metagenomes</taxon>
        <taxon>ecological metagenomes</taxon>
    </lineage>
</organism>
<protein>
    <submittedName>
        <fullName evidence="4">Putative chromosome-partitioning protein ParB</fullName>
    </submittedName>
</protein>
<dbReference type="GO" id="GO:0007059">
    <property type="term" value="P:chromosome segregation"/>
    <property type="evidence" value="ECO:0007669"/>
    <property type="project" value="TreeGrafter"/>
</dbReference>
<dbReference type="InterPro" id="IPR057240">
    <property type="entry name" value="ParB_dimer_C"/>
</dbReference>
<dbReference type="SUPFAM" id="SSF109709">
    <property type="entry name" value="KorB DNA-binding domain-like"/>
    <property type="match status" value="1"/>
</dbReference>
<dbReference type="InterPro" id="IPR050336">
    <property type="entry name" value="Chromosome_partition/occlusion"/>
</dbReference>
<evidence type="ECO:0000256" key="1">
    <source>
        <dbReference type="ARBA" id="ARBA00006295"/>
    </source>
</evidence>
<keyword evidence="2" id="KW-0238">DNA-binding</keyword>
<dbReference type="Pfam" id="PF23552">
    <property type="entry name" value="ParB_C"/>
    <property type="match status" value="1"/>
</dbReference>
<comment type="similarity">
    <text evidence="1">Belongs to the ParB family.</text>
</comment>
<dbReference type="GO" id="GO:0005694">
    <property type="term" value="C:chromosome"/>
    <property type="evidence" value="ECO:0007669"/>
    <property type="project" value="TreeGrafter"/>
</dbReference>
<sequence length="147" mass="16049">MDQHGLTQDEVAEKLGKSRPAIANALRLLNLSATVLELLLNGKLSAGHARALLAAQGEAKQNALALRAVSEGLSVRQVEALAKATEPKPVKKLMLTRHDDLFDIEERIREAIGTKVKLTGTPRSGKLLIEYFSQDELERIYNALING</sequence>
<feature type="domain" description="HTH cro/C1-type" evidence="3">
    <location>
        <begin position="3"/>
        <end position="24"/>
    </location>
</feature>
<evidence type="ECO:0000256" key="2">
    <source>
        <dbReference type="ARBA" id="ARBA00023125"/>
    </source>
</evidence>
<comment type="caution">
    <text evidence="4">The sequence shown here is derived from an EMBL/GenBank/DDBJ whole genome shotgun (WGS) entry which is preliminary data.</text>
</comment>
<dbReference type="InterPro" id="IPR001387">
    <property type="entry name" value="Cro/C1-type_HTH"/>
</dbReference>
<proteinExistence type="inferred from homology"/>
<dbReference type="PROSITE" id="PS50943">
    <property type="entry name" value="HTH_CROC1"/>
    <property type="match status" value="1"/>
</dbReference>
<dbReference type="GO" id="GO:0045881">
    <property type="term" value="P:positive regulation of sporulation resulting in formation of a cellular spore"/>
    <property type="evidence" value="ECO:0007669"/>
    <property type="project" value="TreeGrafter"/>
</dbReference>
<dbReference type="AlphaFoldDB" id="A0A645IBM9"/>
<dbReference type="InterPro" id="IPR041468">
    <property type="entry name" value="HTH_ParB/Spo0J"/>
</dbReference>
<evidence type="ECO:0000313" key="4">
    <source>
        <dbReference type="EMBL" id="MPN48242.1"/>
    </source>
</evidence>
<dbReference type="FunFam" id="1.10.10.2830:FF:000001">
    <property type="entry name" value="Chromosome partitioning protein ParB"/>
    <property type="match status" value="1"/>
</dbReference>
<dbReference type="Pfam" id="PF17762">
    <property type="entry name" value="HTH_ParB"/>
    <property type="match status" value="1"/>
</dbReference>
<dbReference type="EMBL" id="VSSQ01110370">
    <property type="protein sequence ID" value="MPN48242.1"/>
    <property type="molecule type" value="Genomic_DNA"/>
</dbReference>
<reference evidence="4" key="1">
    <citation type="submission" date="2019-08" db="EMBL/GenBank/DDBJ databases">
        <authorList>
            <person name="Kucharzyk K."/>
            <person name="Murdoch R.W."/>
            <person name="Higgins S."/>
            <person name="Loffler F."/>
        </authorList>
    </citation>
    <scope>NUCLEOTIDE SEQUENCE</scope>
</reference>
<dbReference type="GO" id="GO:0003677">
    <property type="term" value="F:DNA binding"/>
    <property type="evidence" value="ECO:0007669"/>
    <property type="project" value="UniProtKB-KW"/>
</dbReference>
<evidence type="ECO:0000259" key="3">
    <source>
        <dbReference type="PROSITE" id="PS50943"/>
    </source>
</evidence>
<accession>A0A645IBM9</accession>